<organism evidence="7">
    <name type="scientific">hydrothermal vent metagenome</name>
    <dbReference type="NCBI Taxonomy" id="652676"/>
    <lineage>
        <taxon>unclassified sequences</taxon>
        <taxon>metagenomes</taxon>
        <taxon>ecological metagenomes</taxon>
    </lineage>
</organism>
<evidence type="ECO:0008006" key="8">
    <source>
        <dbReference type="Google" id="ProtNLM"/>
    </source>
</evidence>
<evidence type="ECO:0000256" key="6">
    <source>
        <dbReference type="SAM" id="Phobius"/>
    </source>
</evidence>
<dbReference type="GO" id="GO:0005886">
    <property type="term" value="C:plasma membrane"/>
    <property type="evidence" value="ECO:0007669"/>
    <property type="project" value="UniProtKB-SubCell"/>
</dbReference>
<dbReference type="GO" id="GO:0006457">
    <property type="term" value="P:protein folding"/>
    <property type="evidence" value="ECO:0007669"/>
    <property type="project" value="InterPro"/>
</dbReference>
<feature type="transmembrane region" description="Helical" evidence="6">
    <location>
        <begin position="29"/>
        <end position="47"/>
    </location>
</feature>
<evidence type="ECO:0000256" key="4">
    <source>
        <dbReference type="ARBA" id="ARBA00022989"/>
    </source>
</evidence>
<dbReference type="InterPro" id="IPR003752">
    <property type="entry name" value="DiS_bond_form_DsbB/BdbC"/>
</dbReference>
<keyword evidence="2" id="KW-1003">Cell membrane</keyword>
<dbReference type="EMBL" id="UOFE01000022">
    <property type="protein sequence ID" value="VAW51786.1"/>
    <property type="molecule type" value="Genomic_DNA"/>
</dbReference>
<name>A0A3B0X501_9ZZZZ</name>
<reference evidence="7" key="1">
    <citation type="submission" date="2018-06" db="EMBL/GenBank/DDBJ databases">
        <authorList>
            <person name="Zhirakovskaya E."/>
        </authorList>
    </citation>
    <scope>NUCLEOTIDE SEQUENCE</scope>
</reference>
<dbReference type="PANTHER" id="PTHR36570">
    <property type="entry name" value="DISULFIDE BOND FORMATION PROTEIN B"/>
    <property type="match status" value="1"/>
</dbReference>
<protein>
    <recommendedName>
        <fullName evidence="8">Periplasmic thiol:disulfide oxidoreductase DsbB, required for DsbA reoxidation</fullName>
    </recommendedName>
</protein>
<feature type="transmembrane region" description="Helical" evidence="6">
    <location>
        <begin position="84"/>
        <end position="100"/>
    </location>
</feature>
<keyword evidence="5 6" id="KW-0472">Membrane</keyword>
<dbReference type="Pfam" id="PF02600">
    <property type="entry name" value="DsbB"/>
    <property type="match status" value="1"/>
</dbReference>
<dbReference type="InterPro" id="IPR023380">
    <property type="entry name" value="DsbB-like_sf"/>
</dbReference>
<accession>A0A3B0X501</accession>
<comment type="subcellular location">
    <subcellularLocation>
        <location evidence="1">Cell membrane</location>
        <topology evidence="1">Multi-pass membrane protein</topology>
    </subcellularLocation>
</comment>
<sequence>MLSRIVVCCPNMLKKLIKSLTHLPETRCYWLVYCAIGVVLLVTALVFQHILEELPCVVCIQIRLWITLLILLAVAGMLVRVNRWVNVVNVSVLLVALGMVERSYLLLGTERGFVFADCGFDLGLPAWFAIEENLPWLYRVETSCGYTPELLFGITMAEALMILSVVFLIISFSVTILGFWQMFKTDKS</sequence>
<dbReference type="GO" id="GO:0015035">
    <property type="term" value="F:protein-disulfide reductase activity"/>
    <property type="evidence" value="ECO:0007669"/>
    <property type="project" value="InterPro"/>
</dbReference>
<keyword evidence="4 6" id="KW-1133">Transmembrane helix</keyword>
<keyword evidence="3 6" id="KW-0812">Transmembrane</keyword>
<evidence type="ECO:0000313" key="7">
    <source>
        <dbReference type="EMBL" id="VAW51786.1"/>
    </source>
</evidence>
<evidence type="ECO:0000256" key="3">
    <source>
        <dbReference type="ARBA" id="ARBA00022692"/>
    </source>
</evidence>
<gene>
    <name evidence="7" type="ORF">MNBD_GAMMA05-76</name>
</gene>
<dbReference type="SUPFAM" id="SSF158442">
    <property type="entry name" value="DsbB-like"/>
    <property type="match status" value="1"/>
</dbReference>
<proteinExistence type="predicted"/>
<evidence type="ECO:0000256" key="2">
    <source>
        <dbReference type="ARBA" id="ARBA00022475"/>
    </source>
</evidence>
<dbReference type="AlphaFoldDB" id="A0A3B0X501"/>
<feature type="transmembrane region" description="Helical" evidence="6">
    <location>
        <begin position="150"/>
        <end position="180"/>
    </location>
</feature>
<dbReference type="PANTHER" id="PTHR36570:SF3">
    <property type="entry name" value="DISULFIDE BOND FORMATION PROTEIN B"/>
    <property type="match status" value="1"/>
</dbReference>
<dbReference type="InterPro" id="IPR050183">
    <property type="entry name" value="DsbB"/>
</dbReference>
<evidence type="ECO:0000256" key="1">
    <source>
        <dbReference type="ARBA" id="ARBA00004651"/>
    </source>
</evidence>
<feature type="transmembrane region" description="Helical" evidence="6">
    <location>
        <begin position="54"/>
        <end position="78"/>
    </location>
</feature>
<evidence type="ECO:0000256" key="5">
    <source>
        <dbReference type="ARBA" id="ARBA00023136"/>
    </source>
</evidence>
<dbReference type="Gene3D" id="1.20.1550.10">
    <property type="entry name" value="DsbB-like"/>
    <property type="match status" value="1"/>
</dbReference>